<dbReference type="Pfam" id="PF01734">
    <property type="entry name" value="Patatin"/>
    <property type="match status" value="1"/>
</dbReference>
<gene>
    <name evidence="7" type="ORF">ACFOFO_22385</name>
</gene>
<dbReference type="InterPro" id="IPR016035">
    <property type="entry name" value="Acyl_Trfase/lysoPLipase"/>
</dbReference>
<feature type="signal peptide" evidence="5">
    <location>
        <begin position="1"/>
        <end position="28"/>
    </location>
</feature>
<evidence type="ECO:0000256" key="5">
    <source>
        <dbReference type="SAM" id="SignalP"/>
    </source>
</evidence>
<keyword evidence="3 4" id="KW-0443">Lipid metabolism</keyword>
<dbReference type="PANTHER" id="PTHR14226:SF29">
    <property type="entry name" value="NEUROPATHY TARGET ESTERASE SWS"/>
    <property type="match status" value="1"/>
</dbReference>
<proteinExistence type="predicted"/>
<reference evidence="8" key="1">
    <citation type="journal article" date="2019" name="Int. J. Syst. Evol. Microbiol.">
        <title>The Global Catalogue of Microorganisms (GCM) 10K type strain sequencing project: providing services to taxonomists for standard genome sequencing and annotation.</title>
        <authorList>
            <consortium name="The Broad Institute Genomics Platform"/>
            <consortium name="The Broad Institute Genome Sequencing Center for Infectious Disease"/>
            <person name="Wu L."/>
            <person name="Ma J."/>
        </authorList>
    </citation>
    <scope>NUCLEOTIDE SEQUENCE [LARGE SCALE GENOMIC DNA]</scope>
    <source>
        <strain evidence="8">KCTC 42986</strain>
    </source>
</reference>
<sequence>MSFISSFLARTRAMPLQLIALLTSALLAADPATVHAVDGRVANKPARPRICLVLSGGGARGAAHVGVLKVLEEMRIPIDCIAGTSMGSIVGGSYAAGASIAEMEQQLKSITSETLFKDKPPRQDVPIHRKQDDQTLYFSPELGVRDGKILLPKGIVSGIVLEAELRKLAKTPGYINFDELPIPFRAVATDIASGQMVVFRDGELASVMRASMSVPAAMDPVEIDGKLLVDGGLARNLPVDVARAMGADIVIAVNLGTPLLQREAITSVFGVTLQMINILTEQNVQASLASLGPKDILIAPELGDFSATDFDHLGLTVPIGEAAARKVAAQLAPYSLSVEDYAELQADKVTLAPPDLRPVHKIRVDGLQRMNPAVVEATMETKVGVAIEHKPWIATSAASTAAAISSTSTTASAPMKTASGCWRSRPARNPGARVTCASASGSPAISAAMRFSTCSAAIARPGSIHSAPNGAPTCRSAAAAG</sequence>
<evidence type="ECO:0000256" key="2">
    <source>
        <dbReference type="ARBA" id="ARBA00022963"/>
    </source>
</evidence>
<dbReference type="PROSITE" id="PS51635">
    <property type="entry name" value="PNPLA"/>
    <property type="match status" value="1"/>
</dbReference>
<dbReference type="CDD" id="cd07205">
    <property type="entry name" value="Pat_PNPLA6_PNPLA7_NTE1_like"/>
    <property type="match status" value="1"/>
</dbReference>
<organism evidence="7 8">
    <name type="scientific">Undibacterium arcticum</name>
    <dbReference type="NCBI Taxonomy" id="1762892"/>
    <lineage>
        <taxon>Bacteria</taxon>
        <taxon>Pseudomonadati</taxon>
        <taxon>Pseudomonadota</taxon>
        <taxon>Betaproteobacteria</taxon>
        <taxon>Burkholderiales</taxon>
        <taxon>Oxalobacteraceae</taxon>
        <taxon>Undibacterium</taxon>
    </lineage>
</organism>
<dbReference type="InterPro" id="IPR002641">
    <property type="entry name" value="PNPLA_dom"/>
</dbReference>
<keyword evidence="8" id="KW-1185">Reference proteome</keyword>
<evidence type="ECO:0000256" key="4">
    <source>
        <dbReference type="PROSITE-ProRule" id="PRU01161"/>
    </source>
</evidence>
<keyword evidence="5" id="KW-0732">Signal</keyword>
<dbReference type="SUPFAM" id="SSF52151">
    <property type="entry name" value="FabD/lysophospholipase-like"/>
    <property type="match status" value="1"/>
</dbReference>
<dbReference type="PANTHER" id="PTHR14226">
    <property type="entry name" value="NEUROPATHY TARGET ESTERASE/SWISS CHEESE D.MELANOGASTER"/>
    <property type="match status" value="1"/>
</dbReference>
<feature type="short sequence motif" description="GXSXG" evidence="4">
    <location>
        <begin position="83"/>
        <end position="87"/>
    </location>
</feature>
<dbReference type="EMBL" id="JBHRTP010000085">
    <property type="protein sequence ID" value="MFC3110667.1"/>
    <property type="molecule type" value="Genomic_DNA"/>
</dbReference>
<feature type="short sequence motif" description="DGA/G" evidence="4">
    <location>
        <begin position="230"/>
        <end position="232"/>
    </location>
</feature>
<dbReference type="Proteomes" id="UP001595530">
    <property type="component" value="Unassembled WGS sequence"/>
</dbReference>
<evidence type="ECO:0000256" key="1">
    <source>
        <dbReference type="ARBA" id="ARBA00022801"/>
    </source>
</evidence>
<name>A0ABV7FA76_9BURK</name>
<evidence type="ECO:0000256" key="3">
    <source>
        <dbReference type="ARBA" id="ARBA00023098"/>
    </source>
</evidence>
<dbReference type="Gene3D" id="3.40.1090.10">
    <property type="entry name" value="Cytosolic phospholipase A2 catalytic domain"/>
    <property type="match status" value="2"/>
</dbReference>
<feature type="domain" description="PNPLA" evidence="6">
    <location>
        <begin position="52"/>
        <end position="243"/>
    </location>
</feature>
<feature type="active site" description="Proton acceptor" evidence="4">
    <location>
        <position position="230"/>
    </location>
</feature>
<dbReference type="RefSeq" id="WP_390332904.1">
    <property type="nucleotide sequence ID" value="NZ_JBHRTP010000085.1"/>
</dbReference>
<comment type="caution">
    <text evidence="7">The sequence shown here is derived from an EMBL/GenBank/DDBJ whole genome shotgun (WGS) entry which is preliminary data.</text>
</comment>
<keyword evidence="1 4" id="KW-0378">Hydrolase</keyword>
<feature type="active site" description="Nucleophile" evidence="4">
    <location>
        <position position="85"/>
    </location>
</feature>
<evidence type="ECO:0000259" key="6">
    <source>
        <dbReference type="PROSITE" id="PS51635"/>
    </source>
</evidence>
<protein>
    <submittedName>
        <fullName evidence="7">Patatin-like phospholipase family protein</fullName>
    </submittedName>
</protein>
<dbReference type="InterPro" id="IPR050301">
    <property type="entry name" value="NTE"/>
</dbReference>
<feature type="chain" id="PRO_5046555759" evidence="5">
    <location>
        <begin position="29"/>
        <end position="481"/>
    </location>
</feature>
<accession>A0ABV7FA76</accession>
<evidence type="ECO:0000313" key="7">
    <source>
        <dbReference type="EMBL" id="MFC3110667.1"/>
    </source>
</evidence>
<evidence type="ECO:0000313" key="8">
    <source>
        <dbReference type="Proteomes" id="UP001595530"/>
    </source>
</evidence>
<feature type="short sequence motif" description="GXGXXG" evidence="4">
    <location>
        <begin position="56"/>
        <end position="61"/>
    </location>
</feature>
<keyword evidence="2 4" id="KW-0442">Lipid degradation</keyword>